<organism evidence="1 2">
    <name type="scientific">Zosterops borbonicus</name>
    <dbReference type="NCBI Taxonomy" id="364589"/>
    <lineage>
        <taxon>Eukaryota</taxon>
        <taxon>Metazoa</taxon>
        <taxon>Chordata</taxon>
        <taxon>Craniata</taxon>
        <taxon>Vertebrata</taxon>
        <taxon>Euteleostomi</taxon>
        <taxon>Archelosauria</taxon>
        <taxon>Archosauria</taxon>
        <taxon>Dinosauria</taxon>
        <taxon>Saurischia</taxon>
        <taxon>Theropoda</taxon>
        <taxon>Coelurosauria</taxon>
        <taxon>Aves</taxon>
        <taxon>Neognathae</taxon>
        <taxon>Neoaves</taxon>
        <taxon>Telluraves</taxon>
        <taxon>Australaves</taxon>
        <taxon>Passeriformes</taxon>
        <taxon>Sylvioidea</taxon>
        <taxon>Zosteropidae</taxon>
        <taxon>Zosterops</taxon>
    </lineage>
</organism>
<protein>
    <submittedName>
        <fullName evidence="1">Uncharacterized protein</fullName>
    </submittedName>
</protein>
<dbReference type="AlphaFoldDB" id="A0A8K1GJV8"/>
<reference evidence="1" key="1">
    <citation type="submission" date="2019-04" db="EMBL/GenBank/DDBJ databases">
        <title>Genome assembly of Zosterops borbonicus 15179.</title>
        <authorList>
            <person name="Leroy T."/>
            <person name="Anselmetti Y."/>
            <person name="Tilak M.-K."/>
            <person name="Nabholz B."/>
        </authorList>
    </citation>
    <scope>NUCLEOTIDE SEQUENCE</scope>
    <source>
        <strain evidence="1">HGM_15179</strain>
        <tissue evidence="1">Muscle</tissue>
    </source>
</reference>
<dbReference type="EMBL" id="SWJQ01000193">
    <property type="protein sequence ID" value="TRZ19196.1"/>
    <property type="molecule type" value="Genomic_DNA"/>
</dbReference>
<dbReference type="PANTHER" id="PTHR33332">
    <property type="entry name" value="REVERSE TRANSCRIPTASE DOMAIN-CONTAINING PROTEIN"/>
    <property type="match status" value="1"/>
</dbReference>
<evidence type="ECO:0000313" key="2">
    <source>
        <dbReference type="Proteomes" id="UP000796761"/>
    </source>
</evidence>
<dbReference type="Proteomes" id="UP000796761">
    <property type="component" value="Unassembled WGS sequence"/>
</dbReference>
<proteinExistence type="predicted"/>
<sequence length="161" mass="18133">MSRATERASSSATVAKGRWKNNGLLVNEIGALIMEDTEKTDVDRAEDLGGEVHNELQGMQMQGPAPGKEKSHAPIQADLLESSSVEQGVLVENKLTMIQQHGLVTKKTSDVLVFLRKTVANKMTEEILPLYSARIRPCLEYHTQFWAPQFKEDKERLERVW</sequence>
<evidence type="ECO:0000313" key="1">
    <source>
        <dbReference type="EMBL" id="TRZ19196.1"/>
    </source>
</evidence>
<comment type="caution">
    <text evidence="1">The sequence shown here is derived from an EMBL/GenBank/DDBJ whole genome shotgun (WGS) entry which is preliminary data.</text>
</comment>
<gene>
    <name evidence="1" type="ORF">HGM15179_007869</name>
</gene>
<accession>A0A8K1GJV8</accession>
<name>A0A8K1GJV8_9PASS</name>
<dbReference type="OrthoDB" id="416454at2759"/>
<keyword evidence="2" id="KW-1185">Reference proteome</keyword>